<dbReference type="GO" id="GO:0004930">
    <property type="term" value="F:G protein-coupled receptor activity"/>
    <property type="evidence" value="ECO:0007669"/>
    <property type="project" value="TreeGrafter"/>
</dbReference>
<dbReference type="GO" id="GO:0007189">
    <property type="term" value="P:adenylate cyclase-activating G protein-coupled receptor signaling pathway"/>
    <property type="evidence" value="ECO:0007669"/>
    <property type="project" value="TreeGrafter"/>
</dbReference>
<dbReference type="PANTHER" id="PTHR23112:SF0">
    <property type="entry name" value="TRANSMEMBRANE PROTEIN 116"/>
    <property type="match status" value="1"/>
</dbReference>
<feature type="transmembrane region" description="Helical" evidence="6">
    <location>
        <begin position="20"/>
        <end position="41"/>
    </location>
</feature>
<evidence type="ECO:0000256" key="3">
    <source>
        <dbReference type="ARBA" id="ARBA00022989"/>
    </source>
</evidence>
<feature type="transmembrane region" description="Helical" evidence="6">
    <location>
        <begin position="62"/>
        <end position="81"/>
    </location>
</feature>
<name>A4SAE5_OSTLU</name>
<reference evidence="7 8" key="1">
    <citation type="journal article" date="2007" name="Proc. Natl. Acad. Sci. U.S.A.">
        <title>The tiny eukaryote Ostreococcus provides genomic insights into the paradox of plankton speciation.</title>
        <authorList>
            <person name="Palenik B."/>
            <person name="Grimwood J."/>
            <person name="Aerts A."/>
            <person name="Rouze P."/>
            <person name="Salamov A."/>
            <person name="Putnam N."/>
            <person name="Dupont C."/>
            <person name="Jorgensen R."/>
            <person name="Derelle E."/>
            <person name="Rombauts S."/>
            <person name="Zhou K."/>
            <person name="Otillar R."/>
            <person name="Merchant S.S."/>
            <person name="Podell S."/>
            <person name="Gaasterland T."/>
            <person name="Napoli C."/>
            <person name="Gendler K."/>
            <person name="Manuell A."/>
            <person name="Tai V."/>
            <person name="Vallon O."/>
            <person name="Piganeau G."/>
            <person name="Jancek S."/>
            <person name="Heijde M."/>
            <person name="Jabbari K."/>
            <person name="Bowler C."/>
            <person name="Lohr M."/>
            <person name="Robbens S."/>
            <person name="Werner G."/>
            <person name="Dubchak I."/>
            <person name="Pazour G.J."/>
            <person name="Ren Q."/>
            <person name="Paulsen I."/>
            <person name="Delwiche C."/>
            <person name="Schmutz J."/>
            <person name="Rokhsar D."/>
            <person name="Van de Peer Y."/>
            <person name="Moreau H."/>
            <person name="Grigoriev I.V."/>
        </authorList>
    </citation>
    <scope>NUCLEOTIDE SEQUENCE [LARGE SCALE GENOMIC DNA]</scope>
    <source>
        <strain evidence="7 8">CCE9901</strain>
    </source>
</reference>
<evidence type="ECO:0000256" key="6">
    <source>
        <dbReference type="SAM" id="Phobius"/>
    </source>
</evidence>
<comment type="subcellular location">
    <subcellularLocation>
        <location evidence="1">Membrane</location>
        <topology evidence="1">Multi-pass membrane protein</topology>
    </subcellularLocation>
</comment>
<keyword evidence="2 6" id="KW-0812">Transmembrane</keyword>
<gene>
    <name evidence="7" type="ORF">OSTLU_28541</name>
</gene>
<dbReference type="OrthoDB" id="10611203at2759"/>
<dbReference type="Gramene" id="ABP00739">
    <property type="protein sequence ID" value="ABP00739"/>
    <property type="gene ID" value="OSTLU_28541"/>
</dbReference>
<dbReference type="KEGG" id="olu:OSTLU_28541"/>
<dbReference type="GO" id="GO:0005886">
    <property type="term" value="C:plasma membrane"/>
    <property type="evidence" value="ECO:0007669"/>
    <property type="project" value="TreeGrafter"/>
</dbReference>
<keyword evidence="4 6" id="KW-0472">Membrane</keyword>
<dbReference type="Proteomes" id="UP000001568">
    <property type="component" value="Chromosome 19"/>
</dbReference>
<dbReference type="EMBL" id="CP000599">
    <property type="protein sequence ID" value="ABP00739.1"/>
    <property type="molecule type" value="Genomic_DNA"/>
</dbReference>
<dbReference type="HOGENOM" id="CLU_858913_0_0_1"/>
<evidence type="ECO:0000256" key="1">
    <source>
        <dbReference type="ARBA" id="ARBA00004141"/>
    </source>
</evidence>
<dbReference type="GeneID" id="5006430"/>
<organism evidence="7 8">
    <name type="scientific">Ostreococcus lucimarinus (strain CCE9901)</name>
    <dbReference type="NCBI Taxonomy" id="436017"/>
    <lineage>
        <taxon>Eukaryota</taxon>
        <taxon>Viridiplantae</taxon>
        <taxon>Chlorophyta</taxon>
        <taxon>Mamiellophyceae</taxon>
        <taxon>Mamiellales</taxon>
        <taxon>Bathycoccaceae</taxon>
        <taxon>Ostreococcus</taxon>
    </lineage>
</organism>
<evidence type="ECO:0000256" key="5">
    <source>
        <dbReference type="SAM" id="MobiDB-lite"/>
    </source>
</evidence>
<feature type="compositionally biased region" description="Acidic residues" evidence="5">
    <location>
        <begin position="253"/>
        <end position="268"/>
    </location>
</feature>
<feature type="transmembrane region" description="Helical" evidence="6">
    <location>
        <begin position="101"/>
        <end position="118"/>
    </location>
</feature>
<evidence type="ECO:0000256" key="4">
    <source>
        <dbReference type="ARBA" id="ARBA00023136"/>
    </source>
</evidence>
<evidence type="ECO:0000313" key="8">
    <source>
        <dbReference type="Proteomes" id="UP000001568"/>
    </source>
</evidence>
<keyword evidence="8" id="KW-1185">Reference proteome</keyword>
<protein>
    <submittedName>
        <fullName evidence="7">Uncharacterized protein</fullName>
    </submittedName>
</protein>
<proteinExistence type="predicted"/>
<sequence length="324" mass="34111">MFSTACALGDRGARGGAICALQGALIQTFGVAGAVWAALVSRALMESLRAGRARGDARREDGFAWTACAASALAPMLANAYGDSRLGRCHVKSEGRRAATIRLVFYYVPIWAAFCYNARCWRAIRRGMASAAALEATLGRDDATARRAHARLRTYVRRLAWYPIAQVVTNVPGTALRASTLAGRAKPALWLACAHVACKTSQGAVHAIVFVLAHPARGEMAVELATAFGCARLSARARGVGAEDAQTGLGDLADDVDFASDDDEGDDEGGARAAGDGFVVLTRATMDDDDDDDDDAYASPTRTAAVEMSAFIGAREKRSDDASS</sequence>
<feature type="region of interest" description="Disordered" evidence="5">
    <location>
        <begin position="253"/>
        <end position="274"/>
    </location>
</feature>
<dbReference type="RefSeq" id="XP_001422422.1">
    <property type="nucleotide sequence ID" value="XM_001422385.1"/>
</dbReference>
<accession>A4SAE5</accession>
<dbReference type="AlphaFoldDB" id="A4SAE5"/>
<dbReference type="STRING" id="436017.A4SAE5"/>
<keyword evidence="3 6" id="KW-1133">Transmembrane helix</keyword>
<evidence type="ECO:0000256" key="2">
    <source>
        <dbReference type="ARBA" id="ARBA00022692"/>
    </source>
</evidence>
<dbReference type="OMA" id="GRCHIRR"/>
<dbReference type="PANTHER" id="PTHR23112">
    <property type="entry name" value="G PROTEIN-COUPLED RECEPTOR 157-RELATED"/>
    <property type="match status" value="1"/>
</dbReference>
<evidence type="ECO:0000313" key="7">
    <source>
        <dbReference type="EMBL" id="ABP00739.1"/>
    </source>
</evidence>